<evidence type="ECO:0000256" key="1">
    <source>
        <dbReference type="ARBA" id="ARBA00004127"/>
    </source>
</evidence>
<dbReference type="PANTHER" id="PTHR10778">
    <property type="entry name" value="SOLUTE CARRIER FAMILY 35 MEMBER B"/>
    <property type="match status" value="1"/>
</dbReference>
<evidence type="ECO:0000256" key="3">
    <source>
        <dbReference type="ARBA" id="ARBA00022597"/>
    </source>
</evidence>
<keyword evidence="4 7" id="KW-0812">Transmembrane</keyword>
<feature type="transmembrane region" description="Helical" evidence="7">
    <location>
        <begin position="176"/>
        <end position="195"/>
    </location>
</feature>
<keyword evidence="5 7" id="KW-1133">Transmembrane helix</keyword>
<dbReference type="OrthoDB" id="999962at2759"/>
<comment type="subcellular location">
    <subcellularLocation>
        <location evidence="1">Endomembrane system</location>
        <topology evidence="1">Multi-pass membrane protein</topology>
    </subcellularLocation>
</comment>
<dbReference type="AlphaFoldDB" id="A0A8J5QQ85"/>
<keyword evidence="6 7" id="KW-0472">Membrane</keyword>
<dbReference type="GO" id="GO:0000139">
    <property type="term" value="C:Golgi membrane"/>
    <property type="evidence" value="ECO:0007669"/>
    <property type="project" value="TreeGrafter"/>
</dbReference>
<dbReference type="RefSeq" id="XP_049261878.1">
    <property type="nucleotide sequence ID" value="XM_049408796.1"/>
</dbReference>
<evidence type="ECO:0000313" key="8">
    <source>
        <dbReference type="EMBL" id="KAG7661645.1"/>
    </source>
</evidence>
<proteinExistence type="predicted"/>
<dbReference type="Proteomes" id="UP000694255">
    <property type="component" value="Unassembled WGS sequence"/>
</dbReference>
<evidence type="ECO:0000256" key="5">
    <source>
        <dbReference type="ARBA" id="ARBA00022989"/>
    </source>
</evidence>
<feature type="transmembrane region" description="Helical" evidence="7">
    <location>
        <begin position="138"/>
        <end position="156"/>
    </location>
</feature>
<feature type="transmembrane region" description="Helical" evidence="7">
    <location>
        <begin position="250"/>
        <end position="270"/>
    </location>
</feature>
<accession>A0A8J5QQ85</accession>
<evidence type="ECO:0000256" key="4">
    <source>
        <dbReference type="ARBA" id="ARBA00022692"/>
    </source>
</evidence>
<dbReference type="GO" id="GO:0005462">
    <property type="term" value="F:UDP-N-acetylglucosamine transmembrane transporter activity"/>
    <property type="evidence" value="ECO:0007669"/>
    <property type="project" value="TreeGrafter"/>
</dbReference>
<evidence type="ECO:0000256" key="7">
    <source>
        <dbReference type="SAM" id="Phobius"/>
    </source>
</evidence>
<comment type="caution">
    <text evidence="8">The sequence shown here is derived from an EMBL/GenBank/DDBJ whole genome shotgun (WGS) entry which is preliminary data.</text>
</comment>
<feature type="transmembrane region" description="Helical" evidence="7">
    <location>
        <begin position="12"/>
        <end position="29"/>
    </location>
</feature>
<dbReference type="Pfam" id="PF08449">
    <property type="entry name" value="UAA"/>
    <property type="match status" value="1"/>
</dbReference>
<feature type="transmembrane region" description="Helical" evidence="7">
    <location>
        <begin position="216"/>
        <end position="238"/>
    </location>
</feature>
<feature type="transmembrane region" description="Helical" evidence="7">
    <location>
        <begin position="282"/>
        <end position="304"/>
    </location>
</feature>
<dbReference type="EMBL" id="JAGSYN010000215">
    <property type="protein sequence ID" value="KAG7661645.1"/>
    <property type="molecule type" value="Genomic_DNA"/>
</dbReference>
<feature type="transmembrane region" description="Helical" evidence="7">
    <location>
        <begin position="310"/>
        <end position="328"/>
    </location>
</feature>
<dbReference type="NCBIfam" id="TIGR00803">
    <property type="entry name" value="nst"/>
    <property type="match status" value="1"/>
</dbReference>
<name>A0A8J5QQ85_9ASCO</name>
<dbReference type="GO" id="GO:0005464">
    <property type="term" value="F:UDP-xylose transmembrane transporter activity"/>
    <property type="evidence" value="ECO:0007669"/>
    <property type="project" value="TreeGrafter"/>
</dbReference>
<dbReference type="GO" id="GO:0005789">
    <property type="term" value="C:endoplasmic reticulum membrane"/>
    <property type="evidence" value="ECO:0007669"/>
    <property type="project" value="TreeGrafter"/>
</dbReference>
<dbReference type="InterPro" id="IPR013657">
    <property type="entry name" value="SCL35B1-4/HUT1"/>
</dbReference>
<feature type="transmembrane region" description="Helical" evidence="7">
    <location>
        <begin position="41"/>
        <end position="62"/>
    </location>
</feature>
<evidence type="ECO:0000313" key="9">
    <source>
        <dbReference type="Proteomes" id="UP000694255"/>
    </source>
</evidence>
<dbReference type="PANTHER" id="PTHR10778:SF4">
    <property type="entry name" value="NUCLEOTIDE SUGAR TRANSPORTER SLC35B4"/>
    <property type="match status" value="1"/>
</dbReference>
<evidence type="ECO:0000256" key="6">
    <source>
        <dbReference type="ARBA" id="ARBA00023136"/>
    </source>
</evidence>
<organism evidence="8 9">
    <name type="scientific">[Candida] subhashii</name>
    <dbReference type="NCBI Taxonomy" id="561895"/>
    <lineage>
        <taxon>Eukaryota</taxon>
        <taxon>Fungi</taxon>
        <taxon>Dikarya</taxon>
        <taxon>Ascomycota</taxon>
        <taxon>Saccharomycotina</taxon>
        <taxon>Pichiomycetes</taxon>
        <taxon>Debaryomycetaceae</taxon>
        <taxon>Spathaspora</taxon>
    </lineage>
</organism>
<feature type="transmembrane region" description="Helical" evidence="7">
    <location>
        <begin position="83"/>
        <end position="104"/>
    </location>
</feature>
<protein>
    <submittedName>
        <fullName evidence="8">YEA4</fullName>
    </submittedName>
</protein>
<dbReference type="GeneID" id="73471598"/>
<feature type="transmembrane region" description="Helical" evidence="7">
    <location>
        <begin position="110"/>
        <end position="131"/>
    </location>
</feature>
<reference evidence="8 9" key="1">
    <citation type="journal article" date="2021" name="DNA Res.">
        <title>Genome analysis of Candida subhashii reveals its hybrid nature and dual mitochondrial genome conformations.</title>
        <authorList>
            <person name="Mixao V."/>
            <person name="Hegedusova E."/>
            <person name="Saus E."/>
            <person name="Pryszcz L.P."/>
            <person name="Cillingova A."/>
            <person name="Nosek J."/>
            <person name="Gabaldon T."/>
        </authorList>
    </citation>
    <scope>NUCLEOTIDE SEQUENCE [LARGE SCALE GENOMIC DNA]</scope>
    <source>
        <strain evidence="8 9">CBS 10753</strain>
    </source>
</reference>
<keyword evidence="2" id="KW-0813">Transport</keyword>
<keyword evidence="3" id="KW-0762">Sugar transport</keyword>
<gene>
    <name evidence="8" type="ORF">J8A68_004798</name>
</gene>
<keyword evidence="9" id="KW-1185">Reference proteome</keyword>
<evidence type="ECO:0000256" key="2">
    <source>
        <dbReference type="ARBA" id="ARBA00022448"/>
    </source>
</evidence>
<sequence>MEGFAYISISDWITICYQVFGGCCANVFVLENLITNNQSSYSLGSTITFGQFLVVTILSYFPNSDFKNSNWKRLYLKHSKIPIWKWIIPVTLYFINSLLNNLVWKYNISIPLHIVFRSSGTVVTMIVGYLFGGKTYNYHQIMSSIIISLGTILATIPQGAKKEGSEISLEVDANFILGIAMLFVACILGAFMGLYNEDLYQAYGNQWQEGLFYSHLLSLPLFLVVSKTIYQEFLIILYDKNQTIQLFPGLILSKQLVNLIINVFTQFMCIKGVNMLAGRTSALTVSIVLLVRKFISLIISILWYDNDFSKQTIIGTIAVFGGVAYYSISSIKRKIKKKNE</sequence>